<dbReference type="InterPro" id="IPR051118">
    <property type="entry name" value="LST-2"/>
</dbReference>
<evidence type="ECO:0000313" key="7">
    <source>
        <dbReference type="EMBL" id="VDK38192.1"/>
    </source>
</evidence>
<protein>
    <submittedName>
        <fullName evidence="9">FYVE-type domain-containing protein</fullName>
    </submittedName>
</protein>
<keyword evidence="1" id="KW-0479">Metal-binding</keyword>
<keyword evidence="2 4" id="KW-0863">Zinc-finger</keyword>
<dbReference type="PANTHER" id="PTHR46465:SF2">
    <property type="entry name" value="LATERAL SIGNALING TARGET PROTEIN 2 HOMOLOG"/>
    <property type="match status" value="1"/>
</dbReference>
<evidence type="ECO:0000256" key="4">
    <source>
        <dbReference type="PROSITE-ProRule" id="PRU00091"/>
    </source>
</evidence>
<feature type="region of interest" description="Disordered" evidence="5">
    <location>
        <begin position="594"/>
        <end position="641"/>
    </location>
</feature>
<proteinExistence type="predicted"/>
<dbReference type="InterPro" id="IPR000306">
    <property type="entry name" value="Znf_FYVE"/>
</dbReference>
<dbReference type="OrthoDB" id="5872154at2759"/>
<evidence type="ECO:0000256" key="1">
    <source>
        <dbReference type="ARBA" id="ARBA00022723"/>
    </source>
</evidence>
<feature type="region of interest" description="Disordered" evidence="5">
    <location>
        <begin position="545"/>
        <end position="578"/>
    </location>
</feature>
<gene>
    <name evidence="7" type="ORF">TASK_LOCUS7322</name>
</gene>
<accession>A0A0R3W9Z8</accession>
<feature type="domain" description="FYVE-type" evidence="6">
    <location>
        <begin position="659"/>
        <end position="732"/>
    </location>
</feature>
<dbReference type="SUPFAM" id="SSF57903">
    <property type="entry name" value="FYVE/PHD zinc finger"/>
    <property type="match status" value="1"/>
</dbReference>
<dbReference type="STRING" id="60517.A0A0R3W9Z8"/>
<evidence type="ECO:0000256" key="5">
    <source>
        <dbReference type="SAM" id="MobiDB-lite"/>
    </source>
</evidence>
<dbReference type="PROSITE" id="PS50178">
    <property type="entry name" value="ZF_FYVE"/>
    <property type="match status" value="1"/>
</dbReference>
<dbReference type="InterPro" id="IPR013083">
    <property type="entry name" value="Znf_RING/FYVE/PHD"/>
</dbReference>
<keyword evidence="8" id="KW-1185">Reference proteome</keyword>
<organism evidence="9">
    <name type="scientific">Taenia asiatica</name>
    <name type="common">Asian tapeworm</name>
    <dbReference type="NCBI Taxonomy" id="60517"/>
    <lineage>
        <taxon>Eukaryota</taxon>
        <taxon>Metazoa</taxon>
        <taxon>Spiralia</taxon>
        <taxon>Lophotrochozoa</taxon>
        <taxon>Platyhelminthes</taxon>
        <taxon>Cestoda</taxon>
        <taxon>Eucestoda</taxon>
        <taxon>Cyclophyllidea</taxon>
        <taxon>Taeniidae</taxon>
        <taxon>Taenia</taxon>
    </lineage>
</organism>
<dbReference type="WBParaSite" id="TASK_0000732101-mRNA-1">
    <property type="protein sequence ID" value="TASK_0000732101-mRNA-1"/>
    <property type="gene ID" value="TASK_0000732101"/>
</dbReference>
<dbReference type="Gene3D" id="3.30.40.10">
    <property type="entry name" value="Zinc/RING finger domain, C3HC4 (zinc finger)"/>
    <property type="match status" value="1"/>
</dbReference>
<dbReference type="PANTHER" id="PTHR46465">
    <property type="entry name" value="LATERAL SIGNALING TARGET PROTEIN 2 HOMOLOG"/>
    <property type="match status" value="1"/>
</dbReference>
<dbReference type="AlphaFoldDB" id="A0A0R3W9Z8"/>
<name>A0A0R3W9Z8_TAEAS</name>
<feature type="compositionally biased region" description="Low complexity" evidence="5">
    <location>
        <begin position="569"/>
        <end position="578"/>
    </location>
</feature>
<reference evidence="9" key="1">
    <citation type="submission" date="2017-02" db="UniProtKB">
        <authorList>
            <consortium name="WormBaseParasite"/>
        </authorList>
    </citation>
    <scope>IDENTIFICATION</scope>
</reference>
<reference evidence="7 8" key="2">
    <citation type="submission" date="2018-11" db="EMBL/GenBank/DDBJ databases">
        <authorList>
            <consortium name="Pathogen Informatics"/>
        </authorList>
    </citation>
    <scope>NUCLEOTIDE SEQUENCE [LARGE SCALE GENOMIC DNA]</scope>
</reference>
<dbReference type="EMBL" id="UYRS01018602">
    <property type="protein sequence ID" value="VDK38192.1"/>
    <property type="molecule type" value="Genomic_DNA"/>
</dbReference>
<dbReference type="InterPro" id="IPR011011">
    <property type="entry name" value="Znf_FYVE_PHD"/>
</dbReference>
<keyword evidence="3" id="KW-0862">Zinc</keyword>
<evidence type="ECO:0000313" key="9">
    <source>
        <dbReference type="WBParaSite" id="TASK_0000732101-mRNA-1"/>
    </source>
</evidence>
<dbReference type="GO" id="GO:0008270">
    <property type="term" value="F:zinc ion binding"/>
    <property type="evidence" value="ECO:0007669"/>
    <property type="project" value="UniProtKB-KW"/>
</dbReference>
<dbReference type="Proteomes" id="UP000282613">
    <property type="component" value="Unassembled WGS sequence"/>
</dbReference>
<evidence type="ECO:0000256" key="3">
    <source>
        <dbReference type="ARBA" id="ARBA00022833"/>
    </source>
</evidence>
<sequence>MGTWSMSGTTLEAIYRFHECSVRSQIEETKLLHLNSSLVYGAIEASRKRLVRSLLKLIRTCVAEPLRHQRHFRMKYTEELNLTTLEESLVSTANKVLDMASTDRSLLAVRPIARTFLVTLARVQTQVATVVELTAKQGRYLHRKQPSVPSTTKGTFSRRNSSPSQLSFFAEAVTSEVDPSDIDVDAGRETRGVTKSRLLLPISTSLPLLHSDPPGEPNDCDREKMANETTSLIELLIEVDHDMAIFEFALVSSISRRLRTEAEADSVQEVAVLFSETLEWALSVGLVDARQLSERDPLLFFALPRLAVLVGCLLLPNSPIGPNRLNAGGRAPFMFAESTRDLTYLSRQLAVLRADQLWRLACWTSPFGLSDAEARCVDAAAATATGGGEGVVKNSTTQPRSLVFGWNTYGLHCIYKCIARVAGNLSANHPSEYRDILQLAIELNDPSSPTRQNEMSDLEPEPDLQPICPLDDEAAMGCLRDGYIHNVRLADLFDWHSVVASKAPKRPFADLFHRRIVDDETKQMTPELRPSDSPLEVGVDVVATLDSEEKKEDLGERTTDKNSTSLPPSSETSAGTEATSRSIILALLRSTPIEDTVPADPPNPLYPLAPWQPDRFVGASDVDDTDENEDSDAMEDASEDAESYDVRRWRSGAARVGRECARCKARFLALLRRRHHCRRCGHIFCAACCSEKAPVAALLSAEGCPTPSSNGNGGGGGVKMVRVCVECAEFVRSGLAEALDQAVISF</sequence>
<feature type="compositionally biased region" description="Acidic residues" evidence="5">
    <location>
        <begin position="621"/>
        <end position="641"/>
    </location>
</feature>
<dbReference type="GO" id="GO:0031901">
    <property type="term" value="C:early endosome membrane"/>
    <property type="evidence" value="ECO:0007669"/>
    <property type="project" value="TreeGrafter"/>
</dbReference>
<feature type="compositionally biased region" description="Basic and acidic residues" evidence="5">
    <location>
        <begin position="547"/>
        <end position="560"/>
    </location>
</feature>
<dbReference type="SMART" id="SM00064">
    <property type="entry name" value="FYVE"/>
    <property type="match status" value="1"/>
</dbReference>
<evidence type="ECO:0000256" key="2">
    <source>
        <dbReference type="ARBA" id="ARBA00022771"/>
    </source>
</evidence>
<dbReference type="Pfam" id="PF01363">
    <property type="entry name" value="FYVE"/>
    <property type="match status" value="1"/>
</dbReference>
<dbReference type="InterPro" id="IPR017455">
    <property type="entry name" value="Znf_FYVE-rel"/>
</dbReference>
<evidence type="ECO:0000313" key="8">
    <source>
        <dbReference type="Proteomes" id="UP000282613"/>
    </source>
</evidence>
<evidence type="ECO:0000259" key="6">
    <source>
        <dbReference type="PROSITE" id="PS50178"/>
    </source>
</evidence>